<feature type="transmembrane region" description="Helical" evidence="6">
    <location>
        <begin position="83"/>
        <end position="105"/>
    </location>
</feature>
<feature type="domain" description="CWH43-like N-terminal" evidence="7">
    <location>
        <begin position="33"/>
        <end position="261"/>
    </location>
</feature>
<evidence type="ECO:0000256" key="2">
    <source>
        <dbReference type="ARBA" id="ARBA00022692"/>
    </source>
</evidence>
<accession>A0ABZ1D5V0</accession>
<feature type="transmembrane region" description="Helical" evidence="6">
    <location>
        <begin position="234"/>
        <end position="260"/>
    </location>
</feature>
<feature type="compositionally biased region" description="Polar residues" evidence="5">
    <location>
        <begin position="293"/>
        <end position="303"/>
    </location>
</feature>
<sequence length="303" mass="34150">MDNINTALATPQNPLPWYLDTTKLITHCRFGAWVWLPISAVVFWFTGLLILLLIWVNNGQPRYTSNSADIVFISEVGAANETFFFIICLIVIILYFSTIVVTAWLRGKGRLPGTRQLTEKICSGLAIIFCFIGCSGLFILSKWNCWDYKKVHWYGTLVFISGIAISAIFQTIEVWFLSKEHPDRKHLLRNGILKLLVVITSVVLASTFGGVYMYCKGKAVPVDGHTFEQCDRSTSAAAVLEWTIAFGLNLYFMTLVADLWPSAKSSPRYLEAVRKYEAGLLKDPENPEKKSVGDSSESNKYYQ</sequence>
<feature type="compositionally biased region" description="Basic and acidic residues" evidence="5">
    <location>
        <begin position="283"/>
        <end position="292"/>
    </location>
</feature>
<dbReference type="InterPro" id="IPR019402">
    <property type="entry name" value="CWH43_N"/>
</dbReference>
<evidence type="ECO:0000313" key="8">
    <source>
        <dbReference type="EMBL" id="WRT69416.1"/>
    </source>
</evidence>
<keyword evidence="9" id="KW-1185">Reference proteome</keyword>
<evidence type="ECO:0000259" key="7">
    <source>
        <dbReference type="Pfam" id="PF10277"/>
    </source>
</evidence>
<evidence type="ECO:0000256" key="4">
    <source>
        <dbReference type="ARBA" id="ARBA00023136"/>
    </source>
</evidence>
<gene>
    <name evidence="8" type="ORF">IL334_006402</name>
</gene>
<feature type="transmembrane region" description="Helical" evidence="6">
    <location>
        <begin position="192"/>
        <end position="214"/>
    </location>
</feature>
<organism evidence="8 9">
    <name type="scientific">Kwoniella shivajii</name>
    <dbReference type="NCBI Taxonomy" id="564305"/>
    <lineage>
        <taxon>Eukaryota</taxon>
        <taxon>Fungi</taxon>
        <taxon>Dikarya</taxon>
        <taxon>Basidiomycota</taxon>
        <taxon>Agaricomycotina</taxon>
        <taxon>Tremellomycetes</taxon>
        <taxon>Tremellales</taxon>
        <taxon>Cryptococcaceae</taxon>
        <taxon>Kwoniella</taxon>
    </lineage>
</organism>
<proteinExistence type="predicted"/>
<dbReference type="Pfam" id="PF10277">
    <property type="entry name" value="Frag1"/>
    <property type="match status" value="1"/>
</dbReference>
<dbReference type="InterPro" id="IPR050911">
    <property type="entry name" value="DRAM/TMEM150_Autophagy_Mod"/>
</dbReference>
<keyword evidence="3 6" id="KW-1133">Transmembrane helix</keyword>
<dbReference type="PANTHER" id="PTHR21324">
    <property type="entry name" value="FASTING-INDUCIBLE INTEGRAL MEMBRANE PROTEIN TM6P1-RELATED"/>
    <property type="match status" value="1"/>
</dbReference>
<dbReference type="GeneID" id="87958532"/>
<evidence type="ECO:0000256" key="5">
    <source>
        <dbReference type="SAM" id="MobiDB-lite"/>
    </source>
</evidence>
<dbReference type="Proteomes" id="UP001329825">
    <property type="component" value="Chromosome 9"/>
</dbReference>
<keyword evidence="2 6" id="KW-0812">Transmembrane</keyword>
<reference evidence="8 9" key="1">
    <citation type="submission" date="2024-01" db="EMBL/GenBank/DDBJ databases">
        <title>Comparative genomics of Cryptococcus and Kwoniella reveals pathogenesis evolution and contrasting modes of karyotype evolution via chromosome fusion or intercentromeric recombination.</title>
        <authorList>
            <person name="Coelho M.A."/>
            <person name="David-Palma M."/>
            <person name="Shea T."/>
            <person name="Bowers K."/>
            <person name="McGinley-Smith S."/>
            <person name="Mohammad A.W."/>
            <person name="Gnirke A."/>
            <person name="Yurkov A.M."/>
            <person name="Nowrousian M."/>
            <person name="Sun S."/>
            <person name="Cuomo C.A."/>
            <person name="Heitman J."/>
        </authorList>
    </citation>
    <scope>NUCLEOTIDE SEQUENCE [LARGE SCALE GENOMIC DNA]</scope>
    <source>
        <strain evidence="8">CBS 11374</strain>
    </source>
</reference>
<evidence type="ECO:0000256" key="3">
    <source>
        <dbReference type="ARBA" id="ARBA00022989"/>
    </source>
</evidence>
<evidence type="ECO:0000256" key="6">
    <source>
        <dbReference type="SAM" id="Phobius"/>
    </source>
</evidence>
<evidence type="ECO:0000256" key="1">
    <source>
        <dbReference type="ARBA" id="ARBA00004127"/>
    </source>
</evidence>
<keyword evidence="4 6" id="KW-0472">Membrane</keyword>
<dbReference type="RefSeq" id="XP_062794155.1">
    <property type="nucleotide sequence ID" value="XM_062938104.1"/>
</dbReference>
<evidence type="ECO:0000313" key="9">
    <source>
        <dbReference type="Proteomes" id="UP001329825"/>
    </source>
</evidence>
<dbReference type="EMBL" id="CP141889">
    <property type="protein sequence ID" value="WRT69416.1"/>
    <property type="molecule type" value="Genomic_DNA"/>
</dbReference>
<name>A0ABZ1D5V0_9TREE</name>
<feature type="transmembrane region" description="Helical" evidence="6">
    <location>
        <begin position="151"/>
        <end position="172"/>
    </location>
</feature>
<comment type="subcellular location">
    <subcellularLocation>
        <location evidence="1">Endomembrane system</location>
        <topology evidence="1">Multi-pass membrane protein</topology>
    </subcellularLocation>
</comment>
<feature type="transmembrane region" description="Helical" evidence="6">
    <location>
        <begin position="33"/>
        <end position="56"/>
    </location>
</feature>
<feature type="transmembrane region" description="Helical" evidence="6">
    <location>
        <begin position="117"/>
        <end position="139"/>
    </location>
</feature>
<dbReference type="PANTHER" id="PTHR21324:SF2">
    <property type="entry name" value="EG:22E5.9 PROTEIN"/>
    <property type="match status" value="1"/>
</dbReference>
<protein>
    <recommendedName>
        <fullName evidence="7">CWH43-like N-terminal domain-containing protein</fullName>
    </recommendedName>
</protein>
<feature type="region of interest" description="Disordered" evidence="5">
    <location>
        <begin position="283"/>
        <end position="303"/>
    </location>
</feature>